<reference evidence="2 3" key="1">
    <citation type="submission" date="2013-02" db="EMBL/GenBank/DDBJ databases">
        <title>The Genome Annotation of Plasmodium falciparum Vietnam Oak-Knoll (FVO).</title>
        <authorList>
            <consortium name="The Broad Institute Genome Sequencing Platform"/>
            <consortium name="The Broad Institute Genome Sequencing Center for Infectious Disease"/>
            <person name="Neafsey D."/>
            <person name="Hoffman S."/>
            <person name="Volkman S."/>
            <person name="Rosenthal P."/>
            <person name="Walker B."/>
            <person name="Young S.K."/>
            <person name="Zeng Q."/>
            <person name="Gargeya S."/>
            <person name="Fitzgerald M."/>
            <person name="Haas B."/>
            <person name="Abouelleil A."/>
            <person name="Allen A.W."/>
            <person name="Alvarado L."/>
            <person name="Arachchi H.M."/>
            <person name="Berlin A.M."/>
            <person name="Chapman S.B."/>
            <person name="Gainer-Dewar J."/>
            <person name="Goldberg J."/>
            <person name="Griggs A."/>
            <person name="Gujja S."/>
            <person name="Hansen M."/>
            <person name="Howarth C."/>
            <person name="Imamovic A."/>
            <person name="Ireland A."/>
            <person name="Larimer J."/>
            <person name="McCowan C."/>
            <person name="Murphy C."/>
            <person name="Pearson M."/>
            <person name="Poon T.W."/>
            <person name="Priest M."/>
            <person name="Roberts A."/>
            <person name="Saif S."/>
            <person name="Shea T."/>
            <person name="Sisk P."/>
            <person name="Sykes S."/>
            <person name="Wortman J."/>
            <person name="Nusbaum C."/>
            <person name="Birren B."/>
        </authorList>
    </citation>
    <scope>NUCLEOTIDE SEQUENCE [LARGE SCALE GENOMIC DNA]</scope>
    <source>
        <strain evidence="3">Vietnam Oak-Knoll (FVO)</strain>
    </source>
</reference>
<dbReference type="Proteomes" id="UP000030690">
    <property type="component" value="Unassembled WGS sequence"/>
</dbReference>
<name>A0A024V9U6_PLAFA</name>
<keyword evidence="1" id="KW-0812">Transmembrane</keyword>
<sequence>MRIFEAVKCIQCIKYCLMSFCLHIHLFSIIIETLNNVPLVSFTIIFFYFVIKYDYKNLFKSKE</sequence>
<proteinExistence type="predicted"/>
<evidence type="ECO:0000313" key="3">
    <source>
        <dbReference type="Proteomes" id="UP000030690"/>
    </source>
</evidence>
<keyword evidence="1" id="KW-0472">Membrane</keyword>
<keyword evidence="1" id="KW-1133">Transmembrane helix</keyword>
<dbReference type="AlphaFoldDB" id="A0A024V9U6"/>
<dbReference type="EMBL" id="KI925068">
    <property type="protein sequence ID" value="ETW19214.1"/>
    <property type="molecule type" value="Genomic_DNA"/>
</dbReference>
<evidence type="ECO:0000313" key="2">
    <source>
        <dbReference type="EMBL" id="ETW19214.1"/>
    </source>
</evidence>
<evidence type="ECO:0000256" key="1">
    <source>
        <dbReference type="SAM" id="Phobius"/>
    </source>
</evidence>
<gene>
    <name evidence="2" type="ORF">PFFVO_01788</name>
</gene>
<accession>A0A024V9U6</accession>
<protein>
    <submittedName>
        <fullName evidence="2">Uncharacterized protein</fullName>
    </submittedName>
</protein>
<organism evidence="2 3">
    <name type="scientific">Plasmodium falciparum Vietnam Oak-Knoll</name>
    <name type="common">FVO</name>
    <dbReference type="NCBI Taxonomy" id="1036723"/>
    <lineage>
        <taxon>Eukaryota</taxon>
        <taxon>Sar</taxon>
        <taxon>Alveolata</taxon>
        <taxon>Apicomplexa</taxon>
        <taxon>Aconoidasida</taxon>
        <taxon>Haemosporida</taxon>
        <taxon>Plasmodiidae</taxon>
        <taxon>Plasmodium</taxon>
        <taxon>Plasmodium (Laverania)</taxon>
    </lineage>
</organism>
<feature type="transmembrane region" description="Helical" evidence="1">
    <location>
        <begin position="37"/>
        <end position="55"/>
    </location>
</feature>
<dbReference type="OrthoDB" id="368723at2759"/>
<reference evidence="2 3" key="2">
    <citation type="submission" date="2013-02" db="EMBL/GenBank/DDBJ databases">
        <title>The Genome Sequence of Plasmodium falciparum Vietnam Oak-Knoll (FVO).</title>
        <authorList>
            <consortium name="The Broad Institute Genome Sequencing Platform"/>
            <consortium name="The Broad Institute Genome Sequencing Center for Infectious Disease"/>
            <person name="Neafsey D."/>
            <person name="Cheeseman I."/>
            <person name="Volkman S."/>
            <person name="Adams J."/>
            <person name="Walker B."/>
            <person name="Young S.K."/>
            <person name="Zeng Q."/>
            <person name="Gargeya S."/>
            <person name="Fitzgerald M."/>
            <person name="Haas B."/>
            <person name="Abouelleil A."/>
            <person name="Alvarado L."/>
            <person name="Arachchi H.M."/>
            <person name="Berlin A.M."/>
            <person name="Chapman S.B."/>
            <person name="Dewar J."/>
            <person name="Goldberg J."/>
            <person name="Griggs A."/>
            <person name="Gujja S."/>
            <person name="Hansen M."/>
            <person name="Howarth C."/>
            <person name="Imamovic A."/>
            <person name="Larimer J."/>
            <person name="McCowan C."/>
            <person name="Murphy C."/>
            <person name="Neiman D."/>
            <person name="Pearson M."/>
            <person name="Priest M."/>
            <person name="Roberts A."/>
            <person name="Saif S."/>
            <person name="Shea T."/>
            <person name="Sisk P."/>
            <person name="Sykes S."/>
            <person name="Wortman J."/>
            <person name="Nusbaum C."/>
            <person name="Birren B."/>
        </authorList>
    </citation>
    <scope>NUCLEOTIDE SEQUENCE [LARGE SCALE GENOMIC DNA]</scope>
    <source>
        <strain evidence="3">Vietnam Oak-Knoll (FVO)</strain>
    </source>
</reference>